<name>A0A8A4ZFM4_9MICO</name>
<dbReference type="InterPro" id="IPR050155">
    <property type="entry name" value="HAD-like_hydrolase_sf"/>
</dbReference>
<dbReference type="GO" id="GO:0006281">
    <property type="term" value="P:DNA repair"/>
    <property type="evidence" value="ECO:0007669"/>
    <property type="project" value="TreeGrafter"/>
</dbReference>
<dbReference type="SUPFAM" id="SSF56784">
    <property type="entry name" value="HAD-like"/>
    <property type="match status" value="1"/>
</dbReference>
<dbReference type="Pfam" id="PF00702">
    <property type="entry name" value="Hydrolase"/>
    <property type="match status" value="1"/>
</dbReference>
<dbReference type="KEGG" id="psic:J4E96_03485"/>
<dbReference type="PANTHER" id="PTHR43434:SF19">
    <property type="entry name" value="PHOSPHONOACETALDEHYDE HYDROLASE"/>
    <property type="match status" value="1"/>
</dbReference>
<evidence type="ECO:0000313" key="2">
    <source>
        <dbReference type="Proteomes" id="UP000663937"/>
    </source>
</evidence>
<dbReference type="InterPro" id="IPR036412">
    <property type="entry name" value="HAD-like_sf"/>
</dbReference>
<keyword evidence="1" id="KW-0378">Hydrolase</keyword>
<protein>
    <submittedName>
        <fullName evidence="1">Phosphonatase-like hydrolase</fullName>
    </submittedName>
</protein>
<dbReference type="InterPro" id="IPR023214">
    <property type="entry name" value="HAD_sf"/>
</dbReference>
<dbReference type="GO" id="GO:0008967">
    <property type="term" value="F:phosphoglycolate phosphatase activity"/>
    <property type="evidence" value="ECO:0007669"/>
    <property type="project" value="TreeGrafter"/>
</dbReference>
<dbReference type="PANTHER" id="PTHR43434">
    <property type="entry name" value="PHOSPHOGLYCOLATE PHOSPHATASE"/>
    <property type="match status" value="1"/>
</dbReference>
<evidence type="ECO:0000313" key="1">
    <source>
        <dbReference type="EMBL" id="QTE30095.1"/>
    </source>
</evidence>
<dbReference type="NCBIfam" id="TIGR03351">
    <property type="entry name" value="PhnX-like"/>
    <property type="match status" value="1"/>
</dbReference>
<keyword evidence="2" id="KW-1185">Reference proteome</keyword>
<dbReference type="Proteomes" id="UP000663937">
    <property type="component" value="Chromosome"/>
</dbReference>
<dbReference type="GO" id="GO:0005829">
    <property type="term" value="C:cytosol"/>
    <property type="evidence" value="ECO:0007669"/>
    <property type="project" value="TreeGrafter"/>
</dbReference>
<dbReference type="SFLD" id="SFLDG01129">
    <property type="entry name" value="C1.5:_HAD__Beta-PGM__Phosphata"/>
    <property type="match status" value="1"/>
</dbReference>
<dbReference type="RefSeq" id="WP_227424411.1">
    <property type="nucleotide sequence ID" value="NZ_CP071868.1"/>
</dbReference>
<sequence length="224" mass="23356">MTFEIAVLDMAGTTVADDGLVESAFSRAVGTLGIQPADDQHATMLDYVRATMGESKIAVFRALLQDEAQAQEANAAFEAAYGDLIDDGFCTALPGAADAIDRLRTGGIKVALTTGFSRATLSRILRALEWEQVADLTLCPADVGRGRPYPDLALSALLALEGTEVRSLVTAGDTGYDMRMGRAAGAGLVAGVLTGAHESDQLLQAGADQVLDSISDLPGLVLNR</sequence>
<dbReference type="AlphaFoldDB" id="A0A8A4ZFM4"/>
<dbReference type="InterPro" id="IPR022468">
    <property type="entry name" value="PhnX-like"/>
</dbReference>
<reference evidence="1" key="1">
    <citation type="submission" date="2021-03" db="EMBL/GenBank/DDBJ databases">
        <title>Pengzhenrongella sicca gen. nov., sp. nov., a new member of suborder Micrococcineae isolated from High-Arctic tundra soil.</title>
        <authorList>
            <person name="Peng F."/>
        </authorList>
    </citation>
    <scope>NUCLEOTIDE SEQUENCE</scope>
    <source>
        <strain evidence="1">LRZ-2</strain>
    </source>
</reference>
<accession>A0A8A4ZFM4</accession>
<dbReference type="EMBL" id="CP071868">
    <property type="protein sequence ID" value="QTE30095.1"/>
    <property type="molecule type" value="Genomic_DNA"/>
</dbReference>
<proteinExistence type="predicted"/>
<gene>
    <name evidence="1" type="ORF">J4E96_03485</name>
</gene>
<dbReference type="Gene3D" id="3.40.50.1000">
    <property type="entry name" value="HAD superfamily/HAD-like"/>
    <property type="match status" value="1"/>
</dbReference>
<dbReference type="SFLD" id="SFLDS00003">
    <property type="entry name" value="Haloacid_Dehalogenase"/>
    <property type="match status" value="1"/>
</dbReference>
<organism evidence="1 2">
    <name type="scientific">Pengzhenrongella sicca</name>
    <dbReference type="NCBI Taxonomy" id="2819238"/>
    <lineage>
        <taxon>Bacteria</taxon>
        <taxon>Bacillati</taxon>
        <taxon>Actinomycetota</taxon>
        <taxon>Actinomycetes</taxon>
        <taxon>Micrococcales</taxon>
        <taxon>Pengzhenrongella</taxon>
    </lineage>
</organism>